<dbReference type="Gene3D" id="1.10.287.110">
    <property type="entry name" value="DnaJ domain"/>
    <property type="match status" value="1"/>
</dbReference>
<evidence type="ECO:0008006" key="12">
    <source>
        <dbReference type="Google" id="ProtNLM"/>
    </source>
</evidence>
<dbReference type="Pfam" id="PF00226">
    <property type="entry name" value="DnaJ"/>
    <property type="match status" value="1"/>
</dbReference>
<dbReference type="Proteomes" id="UP000663832">
    <property type="component" value="Unassembled WGS sequence"/>
</dbReference>
<evidence type="ECO:0000256" key="4">
    <source>
        <dbReference type="ARBA" id="ARBA00022833"/>
    </source>
</evidence>
<dbReference type="PANTHER" id="PTHR43888">
    <property type="entry name" value="DNAJ-LIKE-2, ISOFORM A-RELATED"/>
    <property type="match status" value="1"/>
</dbReference>
<dbReference type="Gene3D" id="2.60.260.20">
    <property type="entry name" value="Urease metallochaperone UreE, N-terminal domain"/>
    <property type="match status" value="2"/>
</dbReference>
<dbReference type="InterPro" id="IPR036410">
    <property type="entry name" value="HSP_DnaJ_Cys-rich_dom_sf"/>
</dbReference>
<keyword evidence="4 5" id="KW-0862">Zinc</keyword>
<dbReference type="CDD" id="cd06257">
    <property type="entry name" value="DnaJ"/>
    <property type="match status" value="1"/>
</dbReference>
<evidence type="ECO:0000259" key="8">
    <source>
        <dbReference type="PROSITE" id="PS51188"/>
    </source>
</evidence>
<dbReference type="FunFam" id="2.10.230.10:FF:000001">
    <property type="entry name" value="DnaJ subfamily A member 2"/>
    <property type="match status" value="1"/>
</dbReference>
<protein>
    <recommendedName>
        <fullName evidence="12">DnaJ-like protein</fullName>
    </recommendedName>
</protein>
<dbReference type="EMBL" id="CAJNOI010000109">
    <property type="protein sequence ID" value="CAF1074266.1"/>
    <property type="molecule type" value="Genomic_DNA"/>
</dbReference>
<feature type="domain" description="J" evidence="7">
    <location>
        <begin position="6"/>
        <end position="67"/>
    </location>
</feature>
<feature type="zinc finger region" description="CR-type" evidence="5">
    <location>
        <begin position="128"/>
        <end position="211"/>
    </location>
</feature>
<dbReference type="PROSITE" id="PS50076">
    <property type="entry name" value="DNAJ_2"/>
    <property type="match status" value="1"/>
</dbReference>
<proteinExistence type="predicted"/>
<evidence type="ECO:0000259" key="7">
    <source>
        <dbReference type="PROSITE" id="PS50076"/>
    </source>
</evidence>
<keyword evidence="3 5" id="KW-0863">Zinc-finger</keyword>
<dbReference type="PRINTS" id="PR00625">
    <property type="entry name" value="JDOMAIN"/>
</dbReference>
<evidence type="ECO:0000313" key="9">
    <source>
        <dbReference type="EMBL" id="CAF1074266.1"/>
    </source>
</evidence>
<dbReference type="InterPro" id="IPR008971">
    <property type="entry name" value="HSP40/DnaJ_pept-bd"/>
</dbReference>
<dbReference type="PROSITE" id="PS51188">
    <property type="entry name" value="ZF_CR"/>
    <property type="match status" value="1"/>
</dbReference>
<dbReference type="SMART" id="SM00271">
    <property type="entry name" value="DnaJ"/>
    <property type="match status" value="1"/>
</dbReference>
<dbReference type="GO" id="GO:0008270">
    <property type="term" value="F:zinc ion binding"/>
    <property type="evidence" value="ECO:0007669"/>
    <property type="project" value="UniProtKB-KW"/>
</dbReference>
<name>A0A814TP35_9BILA</name>
<dbReference type="InterPro" id="IPR002939">
    <property type="entry name" value="DnaJ_C"/>
</dbReference>
<dbReference type="SUPFAM" id="SSF57938">
    <property type="entry name" value="DnaJ/Hsp40 cysteine-rich domain"/>
    <property type="match status" value="1"/>
</dbReference>
<dbReference type="Gene3D" id="2.10.230.10">
    <property type="entry name" value="Heat shock protein DnaJ, cysteine-rich domain"/>
    <property type="match status" value="1"/>
</dbReference>
<reference evidence="10" key="1">
    <citation type="submission" date="2021-02" db="EMBL/GenBank/DDBJ databases">
        <authorList>
            <person name="Nowell W R."/>
        </authorList>
    </citation>
    <scope>NUCLEOTIDE SEQUENCE</scope>
</reference>
<dbReference type="CDD" id="cd10747">
    <property type="entry name" value="DnaJ_C"/>
    <property type="match status" value="1"/>
</dbReference>
<comment type="caution">
    <text evidence="10">The sequence shown here is derived from an EMBL/GenBank/DDBJ whole genome shotgun (WGS) entry which is preliminary data.</text>
</comment>
<gene>
    <name evidence="9" type="ORF">BJG266_LOCUS19885</name>
    <name evidence="10" type="ORF">QVE165_LOCUS23723</name>
</gene>
<feature type="domain" description="CR-type" evidence="8">
    <location>
        <begin position="128"/>
        <end position="211"/>
    </location>
</feature>
<keyword evidence="1 5" id="KW-0479">Metal-binding</keyword>
<evidence type="ECO:0000256" key="2">
    <source>
        <dbReference type="ARBA" id="ARBA00022737"/>
    </source>
</evidence>
<dbReference type="FunFam" id="2.60.260.20:FF:000003">
    <property type="entry name" value="DnaJ subfamily A member 2"/>
    <property type="match status" value="1"/>
</dbReference>
<evidence type="ECO:0000313" key="10">
    <source>
        <dbReference type="EMBL" id="CAF1163960.1"/>
    </source>
</evidence>
<evidence type="ECO:0000256" key="5">
    <source>
        <dbReference type="PROSITE-ProRule" id="PRU00546"/>
    </source>
</evidence>
<dbReference type="OrthoDB" id="550424at2759"/>
<feature type="region of interest" description="Disordered" evidence="6">
    <location>
        <begin position="369"/>
        <end position="407"/>
    </location>
</feature>
<accession>A0A814TP35</accession>
<feature type="compositionally biased region" description="Basic and acidic residues" evidence="6">
    <location>
        <begin position="369"/>
        <end position="386"/>
    </location>
</feature>
<dbReference type="InterPro" id="IPR001623">
    <property type="entry name" value="DnaJ_domain"/>
</dbReference>
<dbReference type="GO" id="GO:0051082">
    <property type="term" value="F:unfolded protein binding"/>
    <property type="evidence" value="ECO:0007669"/>
    <property type="project" value="InterPro"/>
</dbReference>
<dbReference type="CDD" id="cd10719">
    <property type="entry name" value="DnaJ_zf"/>
    <property type="match status" value="1"/>
</dbReference>
<dbReference type="AlphaFoldDB" id="A0A814TP35"/>
<keyword evidence="2" id="KW-0677">Repeat</keyword>
<dbReference type="GO" id="GO:0030544">
    <property type="term" value="F:Hsp70 protein binding"/>
    <property type="evidence" value="ECO:0007669"/>
    <property type="project" value="InterPro"/>
</dbReference>
<evidence type="ECO:0000256" key="1">
    <source>
        <dbReference type="ARBA" id="ARBA00022723"/>
    </source>
</evidence>
<dbReference type="SUPFAM" id="SSF49493">
    <property type="entry name" value="HSP40/DnaJ peptide-binding domain"/>
    <property type="match status" value="2"/>
</dbReference>
<dbReference type="InterPro" id="IPR036869">
    <property type="entry name" value="J_dom_sf"/>
</dbReference>
<dbReference type="Proteomes" id="UP000663877">
    <property type="component" value="Unassembled WGS sequence"/>
</dbReference>
<evidence type="ECO:0000256" key="6">
    <source>
        <dbReference type="SAM" id="MobiDB-lite"/>
    </source>
</evidence>
<dbReference type="InterPro" id="IPR044713">
    <property type="entry name" value="DNJA1/2-like"/>
</dbReference>
<keyword evidence="11" id="KW-1185">Reference proteome</keyword>
<dbReference type="GO" id="GO:0006457">
    <property type="term" value="P:protein folding"/>
    <property type="evidence" value="ECO:0007669"/>
    <property type="project" value="InterPro"/>
</dbReference>
<dbReference type="Pfam" id="PF00684">
    <property type="entry name" value="DnaJ_CXXCXGXG"/>
    <property type="match status" value="1"/>
</dbReference>
<dbReference type="Pfam" id="PF01556">
    <property type="entry name" value="DnaJ_C"/>
    <property type="match status" value="1"/>
</dbReference>
<organism evidence="10 11">
    <name type="scientific">Adineta steineri</name>
    <dbReference type="NCBI Taxonomy" id="433720"/>
    <lineage>
        <taxon>Eukaryota</taxon>
        <taxon>Metazoa</taxon>
        <taxon>Spiralia</taxon>
        <taxon>Gnathifera</taxon>
        <taxon>Rotifera</taxon>
        <taxon>Eurotatoria</taxon>
        <taxon>Bdelloidea</taxon>
        <taxon>Adinetida</taxon>
        <taxon>Adinetidae</taxon>
        <taxon>Adineta</taxon>
    </lineage>
</organism>
<evidence type="ECO:0000313" key="11">
    <source>
        <dbReference type="Proteomes" id="UP000663832"/>
    </source>
</evidence>
<dbReference type="InterPro" id="IPR001305">
    <property type="entry name" value="HSP_DnaJ_Cys-rich_dom"/>
</dbReference>
<dbReference type="SUPFAM" id="SSF46565">
    <property type="entry name" value="Chaperone J-domain"/>
    <property type="match status" value="1"/>
</dbReference>
<evidence type="ECO:0000256" key="3">
    <source>
        <dbReference type="ARBA" id="ARBA00022771"/>
    </source>
</evidence>
<sequence length="407" mass="46743">MVVDKTLYDVLNVEPNASQETISKAVKRKSLEHHPDRGGSHEMMQQVNAAKEILTDPEKREIYDRYGLKGMQSRMEREDFQFPGFHNDIFDIFNLFNRGSNHQNTAQTNEGDDIKHILQVSLEELYSGSTRVAVIERNIVCNNCTGSGSRNGISRECTNCHGTGVETSMQRIGPFVQQIRRECLMCDGTGNIIDSKNQCKACFGKKIVREEKIIEVNIVPGSRNSEIIRYPGEAHQIPNGIPGTLYIILKQASHEIFTRKDNDLLMNMDINLTECLCGFQRLIELLDGHQILIDHPAGKPILPDSFRCLKGHGMPNRHTHSHGDLIIQFDVKFPDENHFHLTDNQRQQLESILPPKKRVQLNSTDRYERPEMVKCDMTRENFQNDHQEEDEDHDFDQHPESVRCQQQ</sequence>
<dbReference type="EMBL" id="CAJNOM010000162">
    <property type="protein sequence ID" value="CAF1163960.1"/>
    <property type="molecule type" value="Genomic_DNA"/>
</dbReference>